<feature type="region of interest" description="Disordered" evidence="1">
    <location>
        <begin position="1"/>
        <end position="21"/>
    </location>
</feature>
<comment type="caution">
    <text evidence="3">The sequence shown here is derived from an EMBL/GenBank/DDBJ whole genome shotgun (WGS) entry which is preliminary data.</text>
</comment>
<accession>A0A812K7T6</accession>
<dbReference type="EMBL" id="CAJNDS010000611">
    <property type="protein sequence ID" value="CAE7222528.1"/>
    <property type="molecule type" value="Genomic_DNA"/>
</dbReference>
<feature type="domain" description="Methyltransferase" evidence="2">
    <location>
        <begin position="329"/>
        <end position="413"/>
    </location>
</feature>
<protein>
    <recommendedName>
        <fullName evidence="2">Methyltransferase domain-containing protein</fullName>
    </recommendedName>
</protein>
<evidence type="ECO:0000256" key="1">
    <source>
        <dbReference type="SAM" id="MobiDB-lite"/>
    </source>
</evidence>
<dbReference type="InterPro" id="IPR029063">
    <property type="entry name" value="SAM-dependent_MTases_sf"/>
</dbReference>
<proteinExistence type="predicted"/>
<dbReference type="SUPFAM" id="SSF53335">
    <property type="entry name" value="S-adenosyl-L-methionine-dependent methyltransferases"/>
    <property type="match status" value="1"/>
</dbReference>
<evidence type="ECO:0000313" key="3">
    <source>
        <dbReference type="EMBL" id="CAE7222528.1"/>
    </source>
</evidence>
<keyword evidence="4" id="KW-1185">Reference proteome</keyword>
<evidence type="ECO:0000313" key="4">
    <source>
        <dbReference type="Proteomes" id="UP000604046"/>
    </source>
</evidence>
<dbReference type="InterPro" id="IPR041698">
    <property type="entry name" value="Methyltransf_25"/>
</dbReference>
<dbReference type="OrthoDB" id="9991036at2759"/>
<reference evidence="3" key="1">
    <citation type="submission" date="2021-02" db="EMBL/GenBank/DDBJ databases">
        <authorList>
            <person name="Dougan E. K."/>
            <person name="Rhodes N."/>
            <person name="Thang M."/>
            <person name="Chan C."/>
        </authorList>
    </citation>
    <scope>NUCLEOTIDE SEQUENCE</scope>
</reference>
<evidence type="ECO:0000259" key="2">
    <source>
        <dbReference type="Pfam" id="PF13649"/>
    </source>
</evidence>
<dbReference type="Pfam" id="PF13649">
    <property type="entry name" value="Methyltransf_25"/>
    <property type="match status" value="1"/>
</dbReference>
<gene>
    <name evidence="3" type="ORF">SNAT2548_LOCUS8293</name>
</gene>
<sequence length="479" mass="53062">MAALATAARCGPRGPRPTPARLLLPPTRPARTRGLPLIAATATATAAVLGRPLSQVSRQRSIARAVPWPDTRFWVCKLPDGTATVSKQRSADAFLAFDAYSQHMPGTREVRLGDTRFFAFVAPRLGAEHLVVWRRVADVETVADEYQATAAMQTGGLPVRDGEQSLDPLSDACIRLTKCSDKAQLTAAVWRWEKLDEKDPNRYWTTGDDTWMYWESFWVPAEDAALATTGPAFGDADGLMLKPTLCDHAMTSSQGASVLQQDLGFEDEQERLTRAALKDKAYSIVYEYNVWGSDVSRSGTGSDLWSPEARLAVTALEAVIEAFGIRSMLDCACGDATWMVPFFVAKHPEIQYTGVDVVSDVIARNRQRHPDVNFISQDLSEIPLPKGAELIFSKETVNHMHLVDAQKALQQFAATGARYLLTNVHEEVDNFVGAEKTCHTTYIKYDYELPPFSLRKVARVIEYQGLQTSFTLFELNQVP</sequence>
<dbReference type="AlphaFoldDB" id="A0A812K7T6"/>
<organism evidence="3 4">
    <name type="scientific">Symbiodinium natans</name>
    <dbReference type="NCBI Taxonomy" id="878477"/>
    <lineage>
        <taxon>Eukaryota</taxon>
        <taxon>Sar</taxon>
        <taxon>Alveolata</taxon>
        <taxon>Dinophyceae</taxon>
        <taxon>Suessiales</taxon>
        <taxon>Symbiodiniaceae</taxon>
        <taxon>Symbiodinium</taxon>
    </lineage>
</organism>
<dbReference type="Proteomes" id="UP000604046">
    <property type="component" value="Unassembled WGS sequence"/>
</dbReference>
<dbReference type="Gene3D" id="3.40.50.150">
    <property type="entry name" value="Vaccinia Virus protein VP39"/>
    <property type="match status" value="1"/>
</dbReference>
<name>A0A812K7T6_9DINO</name>